<feature type="domain" description="CinA C-terminal" evidence="1">
    <location>
        <begin position="2"/>
        <end position="130"/>
    </location>
</feature>
<gene>
    <name evidence="2" type="ORF">AOQ84DRAFT_352473</name>
</gene>
<dbReference type="EMBL" id="KV748863">
    <property type="protein sequence ID" value="OCL12552.1"/>
    <property type="molecule type" value="Genomic_DNA"/>
</dbReference>
<name>A0A8E2F8H0_9PEZI</name>
<dbReference type="Gene3D" id="3.90.950.20">
    <property type="entry name" value="CinA-like"/>
    <property type="match status" value="1"/>
</dbReference>
<dbReference type="Pfam" id="PF02464">
    <property type="entry name" value="CinA"/>
    <property type="match status" value="1"/>
</dbReference>
<accession>A0A8E2F8H0</accession>
<keyword evidence="3" id="KW-1185">Reference proteome</keyword>
<proteinExistence type="predicted"/>
<dbReference type="InterPro" id="IPR008136">
    <property type="entry name" value="CinA_C"/>
</dbReference>
<dbReference type="Proteomes" id="UP000250140">
    <property type="component" value="Unassembled WGS sequence"/>
</dbReference>
<evidence type="ECO:0000259" key="1">
    <source>
        <dbReference type="Pfam" id="PF02464"/>
    </source>
</evidence>
<protein>
    <recommendedName>
        <fullName evidence="1">CinA C-terminal domain-containing protein</fullName>
    </recommendedName>
</protein>
<dbReference type="InterPro" id="IPR036653">
    <property type="entry name" value="CinA-like_C"/>
</dbReference>
<evidence type="ECO:0000313" key="2">
    <source>
        <dbReference type="EMBL" id="OCL12552.1"/>
    </source>
</evidence>
<dbReference type="OrthoDB" id="2350783at2759"/>
<dbReference type="AlphaFoldDB" id="A0A8E2F8H0"/>
<organism evidence="2 3">
    <name type="scientific">Glonium stellatum</name>
    <dbReference type="NCBI Taxonomy" id="574774"/>
    <lineage>
        <taxon>Eukaryota</taxon>
        <taxon>Fungi</taxon>
        <taxon>Dikarya</taxon>
        <taxon>Ascomycota</taxon>
        <taxon>Pezizomycotina</taxon>
        <taxon>Dothideomycetes</taxon>
        <taxon>Pleosporomycetidae</taxon>
        <taxon>Gloniales</taxon>
        <taxon>Gloniaceae</taxon>
        <taxon>Glonium</taxon>
    </lineage>
</organism>
<reference evidence="2 3" key="1">
    <citation type="journal article" date="2016" name="Nat. Commun.">
        <title>Ectomycorrhizal ecology is imprinted in the genome of the dominant symbiotic fungus Cenococcum geophilum.</title>
        <authorList>
            <consortium name="DOE Joint Genome Institute"/>
            <person name="Peter M."/>
            <person name="Kohler A."/>
            <person name="Ohm R.A."/>
            <person name="Kuo A."/>
            <person name="Krutzmann J."/>
            <person name="Morin E."/>
            <person name="Arend M."/>
            <person name="Barry K.W."/>
            <person name="Binder M."/>
            <person name="Choi C."/>
            <person name="Clum A."/>
            <person name="Copeland A."/>
            <person name="Grisel N."/>
            <person name="Haridas S."/>
            <person name="Kipfer T."/>
            <person name="LaButti K."/>
            <person name="Lindquist E."/>
            <person name="Lipzen A."/>
            <person name="Maire R."/>
            <person name="Meier B."/>
            <person name="Mihaltcheva S."/>
            <person name="Molinier V."/>
            <person name="Murat C."/>
            <person name="Poggeler S."/>
            <person name="Quandt C.A."/>
            <person name="Sperisen C."/>
            <person name="Tritt A."/>
            <person name="Tisserant E."/>
            <person name="Crous P.W."/>
            <person name="Henrissat B."/>
            <person name="Nehls U."/>
            <person name="Egli S."/>
            <person name="Spatafora J.W."/>
            <person name="Grigoriev I.V."/>
            <person name="Martin F.M."/>
        </authorList>
    </citation>
    <scope>NUCLEOTIDE SEQUENCE [LARGE SCALE GENOMIC DNA]</scope>
    <source>
        <strain evidence="2 3">CBS 207.34</strain>
    </source>
</reference>
<evidence type="ECO:0000313" key="3">
    <source>
        <dbReference type="Proteomes" id="UP000250140"/>
    </source>
</evidence>
<dbReference type="SUPFAM" id="SSF142433">
    <property type="entry name" value="CinA-like"/>
    <property type="match status" value="1"/>
</dbReference>
<dbReference type="NCBIfam" id="TIGR00199">
    <property type="entry name" value="PncC_domain"/>
    <property type="match status" value="1"/>
</dbReference>
<sequence length="136" mass="14268">MAALTSVEGASAVFRGGVVSYATPLKQQLLNVDTKLISREGVIHSEVAEQMAEGARTITTFHGTPTTWGISTTGVAGPEPQDGKPVGMVFIGIASADGSQAWGPFSFPGTRDRIREATVIEALARLRETLVARSLA</sequence>